<dbReference type="AlphaFoldDB" id="A0A398BBS4"/>
<dbReference type="RefSeq" id="WP_119116419.1">
    <property type="nucleotide sequence ID" value="NZ_QWVS01000013.1"/>
</dbReference>
<dbReference type="CDD" id="cd03441">
    <property type="entry name" value="R_hydratase_like"/>
    <property type="match status" value="1"/>
</dbReference>
<feature type="domain" description="FAS1-like dehydratase" evidence="1">
    <location>
        <begin position="4"/>
        <end position="130"/>
    </location>
</feature>
<dbReference type="EMBL" id="QWVS01000013">
    <property type="protein sequence ID" value="RID87024.1"/>
    <property type="molecule type" value="Genomic_DNA"/>
</dbReference>
<name>A0A398BBS4_9BACI</name>
<dbReference type="SUPFAM" id="SSF54637">
    <property type="entry name" value="Thioesterase/thiol ester dehydrase-isomerase"/>
    <property type="match status" value="1"/>
</dbReference>
<comment type="caution">
    <text evidence="2">The sequence shown here is derived from an EMBL/GenBank/DDBJ whole genome shotgun (WGS) entry which is preliminary data.</text>
</comment>
<dbReference type="Proteomes" id="UP000266016">
    <property type="component" value="Unassembled WGS sequence"/>
</dbReference>
<protein>
    <submittedName>
        <fullName evidence="2">MaoC family dehydratase</fullName>
    </submittedName>
</protein>
<evidence type="ECO:0000313" key="2">
    <source>
        <dbReference type="EMBL" id="RID87024.1"/>
    </source>
</evidence>
<dbReference type="InterPro" id="IPR029069">
    <property type="entry name" value="HotDog_dom_sf"/>
</dbReference>
<evidence type="ECO:0000313" key="3">
    <source>
        <dbReference type="Proteomes" id="UP000266016"/>
    </source>
</evidence>
<gene>
    <name evidence="2" type="ORF">D1953_06825</name>
</gene>
<dbReference type="PIRSF" id="PIRSF018072">
    <property type="entry name" value="UCP018072"/>
    <property type="match status" value="1"/>
</dbReference>
<reference evidence="2 3" key="1">
    <citation type="submission" date="2018-08" db="EMBL/GenBank/DDBJ databases">
        <title>Bacillus jemisoniae sp. nov., Bacillus chryseoplanitiae sp. nov., Bacillus resnikiae sp. nov., and Bacillus frankliniae sp. nov., isolated from Viking spacecraft and associated surfaces.</title>
        <authorList>
            <person name="Seuylemezian A."/>
            <person name="Vaishampayan P."/>
        </authorList>
    </citation>
    <scope>NUCLEOTIDE SEQUENCE [LARGE SCALE GENOMIC DNA]</scope>
    <source>
        <strain evidence="2 3">MA001</strain>
    </source>
</reference>
<accession>A0A398BBS4</accession>
<evidence type="ECO:0000259" key="1">
    <source>
        <dbReference type="Pfam" id="PF13452"/>
    </source>
</evidence>
<proteinExistence type="predicted"/>
<dbReference type="InterPro" id="IPR039569">
    <property type="entry name" value="FAS1-like_DH_region"/>
</dbReference>
<sequence length="149" mass="16989">MFQSFIGARSDKVKNRVERGAVKKFAAAIGDLHPIYIDEETGRKSRYKQNIAPPTFSRVFDYGTIDGLNLPAKGLIHGEQTYTFKRPLLVEEEVYCYTEITDYYEKSGKNGKMGFLVLHNTGEDRNGEFLFKAKQVVIITETVRKEISV</sequence>
<dbReference type="InterPro" id="IPR016709">
    <property type="entry name" value="HadA-like"/>
</dbReference>
<keyword evidence="3" id="KW-1185">Reference proteome</keyword>
<dbReference type="Gene3D" id="3.10.129.10">
    <property type="entry name" value="Hotdog Thioesterase"/>
    <property type="match status" value="1"/>
</dbReference>
<organism evidence="2 3">
    <name type="scientific">Peribacillus asahii</name>
    <dbReference type="NCBI Taxonomy" id="228899"/>
    <lineage>
        <taxon>Bacteria</taxon>
        <taxon>Bacillati</taxon>
        <taxon>Bacillota</taxon>
        <taxon>Bacilli</taxon>
        <taxon>Bacillales</taxon>
        <taxon>Bacillaceae</taxon>
        <taxon>Peribacillus</taxon>
    </lineage>
</organism>
<dbReference type="Pfam" id="PF13452">
    <property type="entry name" value="FAS1_DH_region"/>
    <property type="match status" value="1"/>
</dbReference>